<dbReference type="PANTHER" id="PTHR36112:SF1">
    <property type="entry name" value="RIBOSOMAL RNA SMALL SUBUNIT METHYLTRANSFERASE J"/>
    <property type="match status" value="1"/>
</dbReference>
<dbReference type="Proteomes" id="UP001273505">
    <property type="component" value="Unassembled WGS sequence"/>
</dbReference>
<keyword evidence="1" id="KW-0698">rRNA processing</keyword>
<comment type="caution">
    <text evidence="2">The sequence shown here is derived from an EMBL/GenBank/DDBJ whole genome shotgun (WGS) entry which is preliminary data.</text>
</comment>
<organism evidence="2 3">
    <name type="scientific">Gilvimarinus gilvus</name>
    <dbReference type="NCBI Taxonomy" id="3058038"/>
    <lineage>
        <taxon>Bacteria</taxon>
        <taxon>Pseudomonadati</taxon>
        <taxon>Pseudomonadota</taxon>
        <taxon>Gammaproteobacteria</taxon>
        <taxon>Cellvibrionales</taxon>
        <taxon>Cellvibrionaceae</taxon>
        <taxon>Gilvimarinus</taxon>
    </lineage>
</organism>
<keyword evidence="3" id="KW-1185">Reference proteome</keyword>
<proteinExistence type="inferred from homology"/>
<feature type="binding site" evidence="1">
    <location>
        <begin position="126"/>
        <end position="127"/>
    </location>
    <ligand>
        <name>S-adenosyl-L-methionine</name>
        <dbReference type="ChEBI" id="CHEBI:59789"/>
    </ligand>
</feature>
<sequence length="275" mass="29740">MSHVVVICNDIHRRPEAARLAQSCKVELLLDVSPSEIERADFALVFAPTGVELAHTGGKAPGPVKCDFASGAVNHRRQFGGGKGQMIAKACGIGARVKPHILDATAGLGRDAFVLATLGCSVHLLERNPMVHALLHDGLARAQLTGDTTLAGIVARMKLEAGDARAFMSGPERFDVVYLDPMFPQRQKSAQVKKEMRAFHTLVGDDPDAGELIQLALNLARLRVVVKRPRKAPCLADMKPNYSLEGKSSRFDVYALQKMPDVLNGDDRAKSDTND</sequence>
<dbReference type="InterPro" id="IPR029063">
    <property type="entry name" value="SAM-dependent_MTases_sf"/>
</dbReference>
<gene>
    <name evidence="1" type="primary">rsmJ</name>
    <name evidence="2" type="ORF">SCD92_06865</name>
</gene>
<dbReference type="SUPFAM" id="SSF53335">
    <property type="entry name" value="S-adenosyl-L-methionine-dependent methyltransferases"/>
    <property type="match status" value="1"/>
</dbReference>
<dbReference type="Gene3D" id="3.40.50.150">
    <property type="entry name" value="Vaccinia Virus protein VP39"/>
    <property type="match status" value="1"/>
</dbReference>
<dbReference type="EMBL" id="JAXAFO010000009">
    <property type="protein sequence ID" value="MDX6849075.1"/>
    <property type="molecule type" value="Genomic_DNA"/>
</dbReference>
<keyword evidence="1" id="KW-0949">S-adenosyl-L-methionine</keyword>
<dbReference type="Pfam" id="PF04445">
    <property type="entry name" value="SAM_MT"/>
    <property type="match status" value="1"/>
</dbReference>
<comment type="function">
    <text evidence="1">Specifically methylates the guanosine in position 1516 of 16S rRNA.</text>
</comment>
<comment type="caution">
    <text evidence="1">Lacks conserved residue(s) required for the propagation of feature annotation.</text>
</comment>
<dbReference type="EC" id="2.1.1.242" evidence="1"/>
<feature type="binding site" evidence="1">
    <location>
        <position position="180"/>
    </location>
    <ligand>
        <name>S-adenosyl-L-methionine</name>
        <dbReference type="ChEBI" id="CHEBI:59789"/>
    </ligand>
</feature>
<keyword evidence="1" id="KW-0963">Cytoplasm</keyword>
<comment type="similarity">
    <text evidence="1">Belongs to the methyltransferase superfamily. RsmJ family.</text>
</comment>
<dbReference type="CDD" id="cd02440">
    <property type="entry name" value="AdoMet_MTases"/>
    <property type="match status" value="1"/>
</dbReference>
<evidence type="ECO:0000256" key="1">
    <source>
        <dbReference type="HAMAP-Rule" id="MF_01523"/>
    </source>
</evidence>
<dbReference type="RefSeq" id="WP_302722688.1">
    <property type="nucleotide sequence ID" value="NZ_JAULRU010000569.1"/>
</dbReference>
<keyword evidence="1 2" id="KW-0489">Methyltransferase</keyword>
<dbReference type="PANTHER" id="PTHR36112">
    <property type="entry name" value="RIBOSOMAL RNA SMALL SUBUNIT METHYLTRANSFERASE J"/>
    <property type="match status" value="1"/>
</dbReference>
<dbReference type="InterPro" id="IPR007536">
    <property type="entry name" value="16SrRNA_methylTrfase_J"/>
</dbReference>
<comment type="catalytic activity">
    <reaction evidence="1">
        <text>guanosine(1516) in 16S rRNA + S-adenosyl-L-methionine = N(2)-methylguanosine(1516) in 16S rRNA + S-adenosyl-L-homocysteine + H(+)</text>
        <dbReference type="Rhea" id="RHEA:43220"/>
        <dbReference type="Rhea" id="RHEA-COMP:10412"/>
        <dbReference type="Rhea" id="RHEA-COMP:10413"/>
        <dbReference type="ChEBI" id="CHEBI:15378"/>
        <dbReference type="ChEBI" id="CHEBI:57856"/>
        <dbReference type="ChEBI" id="CHEBI:59789"/>
        <dbReference type="ChEBI" id="CHEBI:74269"/>
        <dbReference type="ChEBI" id="CHEBI:74481"/>
        <dbReference type="EC" id="2.1.1.242"/>
    </reaction>
</comment>
<feature type="binding site" evidence="1">
    <location>
        <begin position="110"/>
        <end position="111"/>
    </location>
    <ligand>
        <name>S-adenosyl-L-methionine</name>
        <dbReference type="ChEBI" id="CHEBI:59789"/>
    </ligand>
</feature>
<evidence type="ECO:0000313" key="3">
    <source>
        <dbReference type="Proteomes" id="UP001273505"/>
    </source>
</evidence>
<evidence type="ECO:0000313" key="2">
    <source>
        <dbReference type="EMBL" id="MDX6849075.1"/>
    </source>
</evidence>
<keyword evidence="1" id="KW-0808">Transferase</keyword>
<dbReference type="GO" id="GO:0032259">
    <property type="term" value="P:methylation"/>
    <property type="evidence" value="ECO:0007669"/>
    <property type="project" value="UniProtKB-KW"/>
</dbReference>
<dbReference type="GO" id="GO:0008168">
    <property type="term" value="F:methyltransferase activity"/>
    <property type="evidence" value="ECO:0007669"/>
    <property type="project" value="UniProtKB-KW"/>
</dbReference>
<comment type="subcellular location">
    <subcellularLocation>
        <location evidence="1">Cytoplasm</location>
    </subcellularLocation>
</comment>
<reference evidence="2 3" key="1">
    <citation type="submission" date="2023-11" db="EMBL/GenBank/DDBJ databases">
        <title>Gilvimarinus fulvus sp. nov., isolated from the surface of Kelp.</title>
        <authorList>
            <person name="Sun Y.Y."/>
            <person name="Gong Y."/>
            <person name="Du Z.J."/>
        </authorList>
    </citation>
    <scope>NUCLEOTIDE SEQUENCE [LARGE SCALE GENOMIC DNA]</scope>
    <source>
        <strain evidence="2 3">SDUM040013</strain>
    </source>
</reference>
<accession>A0ABU4RW23</accession>
<name>A0ABU4RW23_9GAMM</name>
<dbReference type="HAMAP" id="MF_01523">
    <property type="entry name" value="16SrRNA_methyltr_J"/>
    <property type="match status" value="1"/>
</dbReference>
<protein>
    <recommendedName>
        <fullName evidence="1">Ribosomal RNA small subunit methyltransferase J</fullName>
        <ecNumber evidence="1">2.1.1.242</ecNumber>
    </recommendedName>
    <alternativeName>
        <fullName evidence="1">16S rRNA m2G1516 methyltransferase</fullName>
    </alternativeName>
    <alternativeName>
        <fullName evidence="1">rRNA (guanine-N(2)-)-methyltransferase</fullName>
    </alternativeName>
</protein>